<dbReference type="InterPro" id="IPR003614">
    <property type="entry name" value="Knottins"/>
</dbReference>
<dbReference type="EMBL" id="JAYWIO010000008">
    <property type="protein sequence ID" value="KAK7244318.1"/>
    <property type="molecule type" value="Genomic_DNA"/>
</dbReference>
<evidence type="ECO:0000256" key="1">
    <source>
        <dbReference type="ARBA" id="ARBA00006722"/>
    </source>
</evidence>
<dbReference type="SMART" id="SM00505">
    <property type="entry name" value="Knot1"/>
    <property type="match status" value="1"/>
</dbReference>
<dbReference type="PANTHER" id="PTHR33147">
    <property type="entry name" value="DEFENSIN-LIKE PROTEIN 1"/>
    <property type="match status" value="1"/>
</dbReference>
<name>A0AAN9E0N8_CROPI</name>
<reference evidence="8 9" key="1">
    <citation type="submission" date="2024-01" db="EMBL/GenBank/DDBJ databases">
        <title>The genomes of 5 underutilized Papilionoideae crops provide insights into root nodulation and disease resistanc.</title>
        <authorList>
            <person name="Yuan L."/>
        </authorList>
    </citation>
    <scope>NUCLEOTIDE SEQUENCE [LARGE SCALE GENOMIC DNA]</scope>
    <source>
        <strain evidence="8">ZHUSHIDOU_FW_LH</strain>
        <tissue evidence="8">Leaf</tissue>
    </source>
</reference>
<gene>
    <name evidence="8" type="ORF">RIF29_39138</name>
</gene>
<evidence type="ECO:0000313" key="8">
    <source>
        <dbReference type="EMBL" id="KAK7244318.1"/>
    </source>
</evidence>
<feature type="signal peptide" evidence="6">
    <location>
        <begin position="1"/>
        <end position="28"/>
    </location>
</feature>
<dbReference type="Pfam" id="PF00304">
    <property type="entry name" value="Gamma-thionin"/>
    <property type="match status" value="1"/>
</dbReference>
<evidence type="ECO:0000256" key="5">
    <source>
        <dbReference type="ARBA" id="ARBA00023157"/>
    </source>
</evidence>
<dbReference type="GO" id="GO:0050832">
    <property type="term" value="P:defense response to fungus"/>
    <property type="evidence" value="ECO:0007669"/>
    <property type="project" value="UniProtKB-KW"/>
</dbReference>
<dbReference type="InterPro" id="IPR036574">
    <property type="entry name" value="Scorpion_toxin-like_sf"/>
</dbReference>
<keyword evidence="4 6" id="KW-0732">Signal</keyword>
<feature type="domain" description="Knottins-like" evidence="7">
    <location>
        <begin position="30"/>
        <end position="74"/>
    </location>
</feature>
<accession>A0AAN9E0N8</accession>
<evidence type="ECO:0000256" key="4">
    <source>
        <dbReference type="ARBA" id="ARBA00022729"/>
    </source>
</evidence>
<organism evidence="8 9">
    <name type="scientific">Crotalaria pallida</name>
    <name type="common">Smooth rattlebox</name>
    <name type="synonym">Crotalaria striata</name>
    <dbReference type="NCBI Taxonomy" id="3830"/>
    <lineage>
        <taxon>Eukaryota</taxon>
        <taxon>Viridiplantae</taxon>
        <taxon>Streptophyta</taxon>
        <taxon>Embryophyta</taxon>
        <taxon>Tracheophyta</taxon>
        <taxon>Spermatophyta</taxon>
        <taxon>Magnoliopsida</taxon>
        <taxon>eudicotyledons</taxon>
        <taxon>Gunneridae</taxon>
        <taxon>Pentapetalae</taxon>
        <taxon>rosids</taxon>
        <taxon>fabids</taxon>
        <taxon>Fabales</taxon>
        <taxon>Fabaceae</taxon>
        <taxon>Papilionoideae</taxon>
        <taxon>50 kb inversion clade</taxon>
        <taxon>genistoids sensu lato</taxon>
        <taxon>core genistoids</taxon>
        <taxon>Crotalarieae</taxon>
        <taxon>Crotalaria</taxon>
    </lineage>
</organism>
<dbReference type="AlphaFoldDB" id="A0AAN9E0N8"/>
<evidence type="ECO:0000259" key="7">
    <source>
        <dbReference type="SMART" id="SM00505"/>
    </source>
</evidence>
<evidence type="ECO:0000256" key="6">
    <source>
        <dbReference type="SAM" id="SignalP"/>
    </source>
</evidence>
<dbReference type="GO" id="GO:0031640">
    <property type="term" value="P:killing of cells of another organism"/>
    <property type="evidence" value="ECO:0007669"/>
    <property type="project" value="UniProtKB-KW"/>
</dbReference>
<evidence type="ECO:0000313" key="9">
    <source>
        <dbReference type="Proteomes" id="UP001372338"/>
    </source>
</evidence>
<dbReference type="PANTHER" id="PTHR33147:SF56">
    <property type="entry name" value="DEFENSIN"/>
    <property type="match status" value="1"/>
</dbReference>
<evidence type="ECO:0000256" key="3">
    <source>
        <dbReference type="ARBA" id="ARBA00022577"/>
    </source>
</evidence>
<evidence type="ECO:0000256" key="2">
    <source>
        <dbReference type="ARBA" id="ARBA00022529"/>
    </source>
</evidence>
<comment type="similarity">
    <text evidence="1">Belongs to the DEFL family.</text>
</comment>
<protein>
    <recommendedName>
        <fullName evidence="7">Knottins-like domain-containing protein</fullName>
    </recommendedName>
</protein>
<dbReference type="Gene3D" id="3.30.30.10">
    <property type="entry name" value="Knottin, scorpion toxin-like"/>
    <property type="match status" value="1"/>
</dbReference>
<dbReference type="Proteomes" id="UP001372338">
    <property type="component" value="Unassembled WGS sequence"/>
</dbReference>
<proteinExistence type="inferred from homology"/>
<keyword evidence="9" id="KW-1185">Reference proteome</keyword>
<feature type="chain" id="PRO_5042880739" description="Knottins-like domain-containing protein" evidence="6">
    <location>
        <begin position="29"/>
        <end position="74"/>
    </location>
</feature>
<keyword evidence="3" id="KW-0295">Fungicide</keyword>
<comment type="caution">
    <text evidence="8">The sequence shown here is derived from an EMBL/GenBank/DDBJ whole genome shotgun (WGS) entry which is preliminary data.</text>
</comment>
<dbReference type="InterPro" id="IPR008176">
    <property type="entry name" value="Defensin_plant"/>
</dbReference>
<sequence length="74" mass="8471">MDKKSLTGLCFLLLVLFVAQKIVVQTEARICENLADTYRGPCFTEASCDDHCKNKAHLISGRCKDWRCWCKKNC</sequence>
<dbReference type="SUPFAM" id="SSF57095">
    <property type="entry name" value="Scorpion toxin-like"/>
    <property type="match status" value="1"/>
</dbReference>
<keyword evidence="5" id="KW-1015">Disulfide bond</keyword>
<dbReference type="PROSITE" id="PS00940">
    <property type="entry name" value="GAMMA_THIONIN"/>
    <property type="match status" value="1"/>
</dbReference>
<keyword evidence="2" id="KW-0929">Antimicrobial</keyword>